<reference evidence="16" key="1">
    <citation type="submission" date="2019-09" db="EMBL/GenBank/DDBJ databases">
        <title>Draft genome information of white flower Hibiscus syriacus.</title>
        <authorList>
            <person name="Kim Y.-M."/>
        </authorList>
    </citation>
    <scope>NUCLEOTIDE SEQUENCE [LARGE SCALE GENOMIC DNA]</scope>
    <source>
        <strain evidence="16">YM2019G1</strain>
    </source>
</reference>
<dbReference type="CDD" id="cd16461">
    <property type="entry name" value="RING-H2_EL5-like"/>
    <property type="match status" value="1"/>
</dbReference>
<keyword evidence="11" id="KW-1133">Transmembrane helix</keyword>
<evidence type="ECO:0000313" key="16">
    <source>
        <dbReference type="EMBL" id="KAE8707875.1"/>
    </source>
</evidence>
<gene>
    <name evidence="16" type="ORF">F3Y22_tig00110372pilonHSYRG00241</name>
</gene>
<evidence type="ECO:0000256" key="8">
    <source>
        <dbReference type="ARBA" id="ARBA00022771"/>
    </source>
</evidence>
<dbReference type="PROSITE" id="PS50089">
    <property type="entry name" value="ZF_RING_2"/>
    <property type="match status" value="1"/>
</dbReference>
<comment type="subcellular location">
    <subcellularLocation>
        <location evidence="2">Membrane</location>
        <topology evidence="2">Single-pass membrane protein</topology>
    </subcellularLocation>
</comment>
<evidence type="ECO:0000256" key="6">
    <source>
        <dbReference type="ARBA" id="ARBA00022692"/>
    </source>
</evidence>
<comment type="catalytic activity">
    <reaction evidence="1">
        <text>S-ubiquitinyl-[E2 ubiquitin-conjugating enzyme]-L-cysteine + [acceptor protein]-L-lysine = [E2 ubiquitin-conjugating enzyme]-L-cysteine + N(6)-ubiquitinyl-[acceptor protein]-L-lysine.</text>
        <dbReference type="EC" id="2.3.2.27"/>
    </reaction>
</comment>
<evidence type="ECO:0000256" key="13">
    <source>
        <dbReference type="ARBA" id="ARBA00024209"/>
    </source>
</evidence>
<accession>A0A6A3AXV2</accession>
<evidence type="ECO:0000256" key="5">
    <source>
        <dbReference type="ARBA" id="ARBA00022679"/>
    </source>
</evidence>
<keyword evidence="5" id="KW-0808">Transferase</keyword>
<dbReference type="PANTHER" id="PTHR46913">
    <property type="entry name" value="RING-H2 FINGER PROTEIN ATL16"/>
    <property type="match status" value="1"/>
</dbReference>
<evidence type="ECO:0000256" key="2">
    <source>
        <dbReference type="ARBA" id="ARBA00004167"/>
    </source>
</evidence>
<evidence type="ECO:0000256" key="12">
    <source>
        <dbReference type="ARBA" id="ARBA00023136"/>
    </source>
</evidence>
<dbReference type="EC" id="2.3.2.27" evidence="4"/>
<evidence type="ECO:0000256" key="11">
    <source>
        <dbReference type="ARBA" id="ARBA00022989"/>
    </source>
</evidence>
<dbReference type="InterPro" id="IPR044600">
    <property type="entry name" value="ATL1/ATL16-like"/>
</dbReference>
<dbReference type="UniPathway" id="UPA00143"/>
<evidence type="ECO:0000256" key="4">
    <source>
        <dbReference type="ARBA" id="ARBA00012483"/>
    </source>
</evidence>
<evidence type="ECO:0000256" key="9">
    <source>
        <dbReference type="ARBA" id="ARBA00022786"/>
    </source>
</evidence>
<protein>
    <recommendedName>
        <fullName evidence="4">RING-type E3 ubiquitin transferase</fullName>
        <ecNumber evidence="4">2.3.2.27</ecNumber>
    </recommendedName>
</protein>
<keyword evidence="12" id="KW-0472">Membrane</keyword>
<dbReference type="SMART" id="SM01197">
    <property type="entry name" value="FANCL_C"/>
    <property type="match status" value="1"/>
</dbReference>
<comment type="caution">
    <text evidence="16">The sequence shown here is derived from an EMBL/GenBank/DDBJ whole genome shotgun (WGS) entry which is preliminary data.</text>
</comment>
<dbReference type="SUPFAM" id="SSF57850">
    <property type="entry name" value="RING/U-box"/>
    <property type="match status" value="1"/>
</dbReference>
<name>A0A6A3AXV2_HIBSY</name>
<sequence length="339" mass="37028">MVLLHFPSTPPFPIDDGDDDDSSTDFSPLIVALIGILASVFILETNHDGWQTSSQGLDESLVKAISVCKFKKNEGLIEGTDCSVCLSEFMEDESLKLLPKCNHAFHVPCIDTWLKSHSSCPLCRANIASANQSAAVVTVQEGPRDVGVSAVVYPQRNEAISVIQDLESGVREEAVVSPGVNEDVRKTAGEEDGRDSAALEIGRDGDRIQALRRSVSMSSSLFPRGQVMSIADILHISEEDGDELQVEHHLQSSSTGIGSPKQFDASIYCCKSNQRNGVFNLAMKRSISTGRLEPPPHASLPVRGRRLSTRRFIDRLSQFGPSRRVELSRAIERATEPSR</sequence>
<dbReference type="AlphaFoldDB" id="A0A6A3AXV2"/>
<keyword evidence="7" id="KW-0479">Metal-binding</keyword>
<evidence type="ECO:0000256" key="3">
    <source>
        <dbReference type="ARBA" id="ARBA00004906"/>
    </source>
</evidence>
<evidence type="ECO:0000256" key="1">
    <source>
        <dbReference type="ARBA" id="ARBA00000900"/>
    </source>
</evidence>
<dbReference type="GO" id="GO:0061630">
    <property type="term" value="F:ubiquitin protein ligase activity"/>
    <property type="evidence" value="ECO:0007669"/>
    <property type="project" value="UniProtKB-EC"/>
</dbReference>
<evidence type="ECO:0000313" key="17">
    <source>
        <dbReference type="Proteomes" id="UP000436088"/>
    </source>
</evidence>
<evidence type="ECO:0000256" key="7">
    <source>
        <dbReference type="ARBA" id="ARBA00022723"/>
    </source>
</evidence>
<dbReference type="Pfam" id="PF13639">
    <property type="entry name" value="zf-RING_2"/>
    <property type="match status" value="1"/>
</dbReference>
<dbReference type="InterPro" id="IPR001841">
    <property type="entry name" value="Znf_RING"/>
</dbReference>
<proteinExistence type="inferred from homology"/>
<keyword evidence="8 14" id="KW-0863">Zinc-finger</keyword>
<dbReference type="FunFam" id="3.30.40.10:FF:000233">
    <property type="entry name" value="RING-H2 finger protein ATL54"/>
    <property type="match status" value="1"/>
</dbReference>
<dbReference type="InterPro" id="IPR013083">
    <property type="entry name" value="Znf_RING/FYVE/PHD"/>
</dbReference>
<dbReference type="SMART" id="SM00184">
    <property type="entry name" value="RING"/>
    <property type="match status" value="1"/>
</dbReference>
<comment type="pathway">
    <text evidence="3">Protein modification; protein ubiquitination.</text>
</comment>
<keyword evidence="9" id="KW-0833">Ubl conjugation pathway</keyword>
<dbReference type="GO" id="GO:0016020">
    <property type="term" value="C:membrane"/>
    <property type="evidence" value="ECO:0007669"/>
    <property type="project" value="UniProtKB-SubCell"/>
</dbReference>
<dbReference type="Gene3D" id="3.30.40.10">
    <property type="entry name" value="Zinc/RING finger domain, C3HC4 (zinc finger)"/>
    <property type="match status" value="1"/>
</dbReference>
<keyword evidence="10" id="KW-0862">Zinc</keyword>
<feature type="domain" description="RING-type" evidence="15">
    <location>
        <begin position="82"/>
        <end position="124"/>
    </location>
</feature>
<evidence type="ECO:0000259" key="15">
    <source>
        <dbReference type="PROSITE" id="PS50089"/>
    </source>
</evidence>
<dbReference type="EMBL" id="VEPZ02000958">
    <property type="protein sequence ID" value="KAE8707875.1"/>
    <property type="molecule type" value="Genomic_DNA"/>
</dbReference>
<organism evidence="16 17">
    <name type="scientific">Hibiscus syriacus</name>
    <name type="common">Rose of Sharon</name>
    <dbReference type="NCBI Taxonomy" id="106335"/>
    <lineage>
        <taxon>Eukaryota</taxon>
        <taxon>Viridiplantae</taxon>
        <taxon>Streptophyta</taxon>
        <taxon>Embryophyta</taxon>
        <taxon>Tracheophyta</taxon>
        <taxon>Spermatophyta</taxon>
        <taxon>Magnoliopsida</taxon>
        <taxon>eudicotyledons</taxon>
        <taxon>Gunneridae</taxon>
        <taxon>Pentapetalae</taxon>
        <taxon>rosids</taxon>
        <taxon>malvids</taxon>
        <taxon>Malvales</taxon>
        <taxon>Malvaceae</taxon>
        <taxon>Malvoideae</taxon>
        <taxon>Hibiscus</taxon>
    </lineage>
</organism>
<comment type="similarity">
    <text evidence="13">Belongs to the RING-type zinc finger family. ATL subfamily.</text>
</comment>
<dbReference type="GO" id="GO:0008270">
    <property type="term" value="F:zinc ion binding"/>
    <property type="evidence" value="ECO:0007669"/>
    <property type="project" value="UniProtKB-KW"/>
</dbReference>
<keyword evidence="17" id="KW-1185">Reference proteome</keyword>
<evidence type="ECO:0000256" key="10">
    <source>
        <dbReference type="ARBA" id="ARBA00022833"/>
    </source>
</evidence>
<dbReference type="GO" id="GO:0016567">
    <property type="term" value="P:protein ubiquitination"/>
    <property type="evidence" value="ECO:0007669"/>
    <property type="project" value="UniProtKB-UniPathway"/>
</dbReference>
<dbReference type="PANTHER" id="PTHR46913:SF22">
    <property type="entry name" value="RING-TYPE E3 UBIQUITIN TRANSFERASE"/>
    <property type="match status" value="1"/>
</dbReference>
<keyword evidence="6" id="KW-0812">Transmembrane</keyword>
<evidence type="ECO:0000256" key="14">
    <source>
        <dbReference type="PROSITE-ProRule" id="PRU00175"/>
    </source>
</evidence>
<dbReference type="Proteomes" id="UP000436088">
    <property type="component" value="Unassembled WGS sequence"/>
</dbReference>